<dbReference type="AlphaFoldDB" id="A0A699XG36"/>
<feature type="non-terminal residue" evidence="2">
    <location>
        <position position="1"/>
    </location>
</feature>
<organism evidence="2">
    <name type="scientific">Tanacetum cinerariifolium</name>
    <name type="common">Dalmatian daisy</name>
    <name type="synonym">Chrysanthemum cinerariifolium</name>
    <dbReference type="NCBI Taxonomy" id="118510"/>
    <lineage>
        <taxon>Eukaryota</taxon>
        <taxon>Viridiplantae</taxon>
        <taxon>Streptophyta</taxon>
        <taxon>Embryophyta</taxon>
        <taxon>Tracheophyta</taxon>
        <taxon>Spermatophyta</taxon>
        <taxon>Magnoliopsida</taxon>
        <taxon>eudicotyledons</taxon>
        <taxon>Gunneridae</taxon>
        <taxon>Pentapetalae</taxon>
        <taxon>asterids</taxon>
        <taxon>campanulids</taxon>
        <taxon>Asterales</taxon>
        <taxon>Asteraceae</taxon>
        <taxon>Asteroideae</taxon>
        <taxon>Anthemideae</taxon>
        <taxon>Anthemidinae</taxon>
        <taxon>Tanacetum</taxon>
    </lineage>
</organism>
<evidence type="ECO:0000313" key="2">
    <source>
        <dbReference type="EMBL" id="GFD56968.1"/>
    </source>
</evidence>
<proteinExistence type="predicted"/>
<reference evidence="2" key="1">
    <citation type="journal article" date="2019" name="Sci. Rep.">
        <title>Draft genome of Tanacetum cinerariifolium, the natural source of mosquito coil.</title>
        <authorList>
            <person name="Yamashiro T."/>
            <person name="Shiraishi A."/>
            <person name="Satake H."/>
            <person name="Nakayama K."/>
        </authorList>
    </citation>
    <scope>NUCLEOTIDE SEQUENCE</scope>
</reference>
<gene>
    <name evidence="2" type="ORF">Tci_928937</name>
</gene>
<feature type="compositionally biased region" description="Basic and acidic residues" evidence="1">
    <location>
        <begin position="16"/>
        <end position="35"/>
    </location>
</feature>
<name>A0A699XG36_TANCI</name>
<evidence type="ECO:0000256" key="1">
    <source>
        <dbReference type="SAM" id="MobiDB-lite"/>
    </source>
</evidence>
<protein>
    <submittedName>
        <fullName evidence="2">Uncharacterized protein</fullName>
    </submittedName>
</protein>
<comment type="caution">
    <text evidence="2">The sequence shown here is derived from an EMBL/GenBank/DDBJ whole genome shotgun (WGS) entry which is preliminary data.</text>
</comment>
<sequence>EVRRCFHTDEHVRVDPNRDIGELDEKKKEGRETQKSNEGCSEFTAQIASHIVVYASGAHRPVIFHEQHIGSVDLTLTRLCCTNVS</sequence>
<dbReference type="EMBL" id="BKCJ011835418">
    <property type="protein sequence ID" value="GFD56968.1"/>
    <property type="molecule type" value="Genomic_DNA"/>
</dbReference>
<accession>A0A699XG36</accession>
<feature type="region of interest" description="Disordered" evidence="1">
    <location>
        <begin position="16"/>
        <end position="39"/>
    </location>
</feature>